<evidence type="ECO:0000256" key="1">
    <source>
        <dbReference type="SAM" id="MobiDB-lite"/>
    </source>
</evidence>
<feature type="compositionally biased region" description="Pro residues" evidence="1">
    <location>
        <begin position="129"/>
        <end position="142"/>
    </location>
</feature>
<evidence type="ECO:0000313" key="2">
    <source>
        <dbReference type="EMBL" id="GFB16289.1"/>
    </source>
</evidence>
<feature type="region of interest" description="Disordered" evidence="1">
    <location>
        <begin position="109"/>
        <end position="146"/>
    </location>
</feature>
<feature type="non-terminal residue" evidence="2">
    <location>
        <position position="1"/>
    </location>
</feature>
<reference evidence="2" key="1">
    <citation type="journal article" date="2019" name="Sci. Rep.">
        <title>Draft genome of Tanacetum cinerariifolium, the natural source of mosquito coil.</title>
        <authorList>
            <person name="Yamashiro T."/>
            <person name="Shiraishi A."/>
            <person name="Satake H."/>
            <person name="Nakayama K."/>
        </authorList>
    </citation>
    <scope>NUCLEOTIDE SEQUENCE</scope>
</reference>
<gene>
    <name evidence="2" type="ORF">Tci_688260</name>
</gene>
<organism evidence="2">
    <name type="scientific">Tanacetum cinerariifolium</name>
    <name type="common">Dalmatian daisy</name>
    <name type="synonym">Chrysanthemum cinerariifolium</name>
    <dbReference type="NCBI Taxonomy" id="118510"/>
    <lineage>
        <taxon>Eukaryota</taxon>
        <taxon>Viridiplantae</taxon>
        <taxon>Streptophyta</taxon>
        <taxon>Embryophyta</taxon>
        <taxon>Tracheophyta</taxon>
        <taxon>Spermatophyta</taxon>
        <taxon>Magnoliopsida</taxon>
        <taxon>eudicotyledons</taxon>
        <taxon>Gunneridae</taxon>
        <taxon>Pentapetalae</taxon>
        <taxon>asterids</taxon>
        <taxon>campanulids</taxon>
        <taxon>Asterales</taxon>
        <taxon>Asteraceae</taxon>
        <taxon>Asteroideae</taxon>
        <taxon>Anthemideae</taxon>
        <taxon>Anthemidinae</taxon>
        <taxon>Tanacetum</taxon>
    </lineage>
</organism>
<dbReference type="EMBL" id="BKCJ010565652">
    <property type="protein sequence ID" value="GFB16289.1"/>
    <property type="molecule type" value="Genomic_DNA"/>
</dbReference>
<comment type="caution">
    <text evidence="2">The sequence shown here is derived from an EMBL/GenBank/DDBJ whole genome shotgun (WGS) entry which is preliminary data.</text>
</comment>
<accession>A0A699L1D1</accession>
<name>A0A699L1D1_TANCI</name>
<proteinExistence type="predicted"/>
<dbReference type="AlphaFoldDB" id="A0A699L1D1"/>
<protein>
    <submittedName>
        <fullName evidence="2">Uncharacterized protein</fullName>
    </submittedName>
</protein>
<sequence>VNDVTRLQALVDKKKLGEERRQYHQILHVPSFFQLLIRKQVGDLSIHTTKYTSPDLTQKVFANIRRVRKGFSGVETPLFKGMLVEQEIDEEGDAYEHVEEVNTGVAAEGDDSAAHGEVPTVAEEQSIPSPTPTTPPPQPPQDIPLTSQDDAVVLKDDKEEDKEVADAVKDVKEAKDETEPAKVHEVVDVVTTAKLMTEAVTAASVIITTAEAQVPAATLTAAPSRRRK</sequence>